<reference evidence="6 7" key="1">
    <citation type="submission" date="2015-02" db="EMBL/GenBank/DDBJ databases">
        <title>Single-cell genomics of uncultivated deep-branching MTB reveals a conserved set of magnetosome genes.</title>
        <authorList>
            <person name="Kolinko S."/>
            <person name="Richter M."/>
            <person name="Glockner F.O."/>
            <person name="Brachmann A."/>
            <person name="Schuler D."/>
        </authorList>
    </citation>
    <scope>NUCLEOTIDE SEQUENCE [LARGE SCALE GENOMIC DNA]</scope>
    <source>
        <strain evidence="6">TM-1</strain>
    </source>
</reference>
<organism evidence="6 7">
    <name type="scientific">Candidatus Magnetobacterium bavaricum</name>
    <dbReference type="NCBI Taxonomy" id="29290"/>
    <lineage>
        <taxon>Bacteria</taxon>
        <taxon>Pseudomonadati</taxon>
        <taxon>Nitrospirota</taxon>
        <taxon>Thermodesulfovibrionia</taxon>
        <taxon>Thermodesulfovibrionales</taxon>
        <taxon>Candidatus Magnetobacteriaceae</taxon>
        <taxon>Candidatus Magnetobacterium</taxon>
    </lineage>
</organism>
<comment type="similarity">
    <text evidence="4">Belongs to the ABC transporter superfamily. Macrolide exporter (TC 3.A.1.122) family.</text>
</comment>
<dbReference type="InterPro" id="IPR017871">
    <property type="entry name" value="ABC_transporter-like_CS"/>
</dbReference>
<keyword evidence="6" id="KW-0449">Lipoprotein</keyword>
<dbReference type="SUPFAM" id="SSF52540">
    <property type="entry name" value="P-loop containing nucleoside triphosphate hydrolases"/>
    <property type="match status" value="1"/>
</dbReference>
<dbReference type="InterPro" id="IPR003593">
    <property type="entry name" value="AAA+_ATPase"/>
</dbReference>
<keyword evidence="3 6" id="KW-0067">ATP-binding</keyword>
<dbReference type="PATRIC" id="fig|29290.4.peg.7129"/>
<dbReference type="GO" id="GO:0005886">
    <property type="term" value="C:plasma membrane"/>
    <property type="evidence" value="ECO:0007669"/>
    <property type="project" value="TreeGrafter"/>
</dbReference>
<accession>A0A0F3GP14</accession>
<dbReference type="GO" id="GO:0016887">
    <property type="term" value="F:ATP hydrolysis activity"/>
    <property type="evidence" value="ECO:0007669"/>
    <property type="project" value="InterPro"/>
</dbReference>
<dbReference type="Pfam" id="PF00005">
    <property type="entry name" value="ABC_tran"/>
    <property type="match status" value="1"/>
</dbReference>
<dbReference type="PROSITE" id="PS50893">
    <property type="entry name" value="ABC_TRANSPORTER_2"/>
    <property type="match status" value="1"/>
</dbReference>
<dbReference type="PANTHER" id="PTHR24220:SF689">
    <property type="entry name" value="LIPOPROTEIN-RELEASING SYSTEM ATP-BINDING PROTEIN LOLD"/>
    <property type="match status" value="1"/>
</dbReference>
<dbReference type="InterPro" id="IPR027417">
    <property type="entry name" value="P-loop_NTPase"/>
</dbReference>
<name>A0A0F3GP14_9BACT</name>
<dbReference type="Proteomes" id="UP000033423">
    <property type="component" value="Unassembled WGS sequence"/>
</dbReference>
<evidence type="ECO:0000256" key="1">
    <source>
        <dbReference type="ARBA" id="ARBA00022448"/>
    </source>
</evidence>
<proteinExistence type="inferred from homology"/>
<evidence type="ECO:0000259" key="5">
    <source>
        <dbReference type="PROSITE" id="PS50893"/>
    </source>
</evidence>
<dbReference type="InterPro" id="IPR015854">
    <property type="entry name" value="ABC_transpr_LolD-like"/>
</dbReference>
<evidence type="ECO:0000256" key="4">
    <source>
        <dbReference type="ARBA" id="ARBA00038388"/>
    </source>
</evidence>
<dbReference type="GO" id="GO:0098796">
    <property type="term" value="C:membrane protein complex"/>
    <property type="evidence" value="ECO:0007669"/>
    <property type="project" value="UniProtKB-ARBA"/>
</dbReference>
<dbReference type="PROSITE" id="PS00211">
    <property type="entry name" value="ABC_TRANSPORTER_1"/>
    <property type="match status" value="1"/>
</dbReference>
<dbReference type="PANTHER" id="PTHR24220">
    <property type="entry name" value="IMPORT ATP-BINDING PROTEIN"/>
    <property type="match status" value="1"/>
</dbReference>
<evidence type="ECO:0000256" key="2">
    <source>
        <dbReference type="ARBA" id="ARBA00022741"/>
    </source>
</evidence>
<dbReference type="InterPro" id="IPR003439">
    <property type="entry name" value="ABC_transporter-like_ATP-bd"/>
</dbReference>
<keyword evidence="2" id="KW-0547">Nucleotide-binding</keyword>
<feature type="domain" description="ABC transporter" evidence="5">
    <location>
        <begin position="45"/>
        <end position="267"/>
    </location>
</feature>
<dbReference type="Gene3D" id="3.40.50.300">
    <property type="entry name" value="P-loop containing nucleotide triphosphate hydrolases"/>
    <property type="match status" value="1"/>
</dbReference>
<keyword evidence="1" id="KW-0813">Transport</keyword>
<dbReference type="InterPro" id="IPR017911">
    <property type="entry name" value="MacB-like_ATP-bd"/>
</dbReference>
<protein>
    <submittedName>
        <fullName evidence="6">Lipoprotein-releasing system ATP-binding protein lolD</fullName>
    </submittedName>
</protein>
<dbReference type="CDD" id="cd03255">
    <property type="entry name" value="ABC_MJ0796_LolCDE_FtsE"/>
    <property type="match status" value="1"/>
</dbReference>
<keyword evidence="7" id="KW-1185">Reference proteome</keyword>
<dbReference type="GO" id="GO:0005524">
    <property type="term" value="F:ATP binding"/>
    <property type="evidence" value="ECO:0007669"/>
    <property type="project" value="UniProtKB-KW"/>
</dbReference>
<gene>
    <name evidence="6" type="ORF">MBAV_005387</name>
</gene>
<dbReference type="FunFam" id="3.40.50.300:FF:000032">
    <property type="entry name" value="Export ABC transporter ATP-binding protein"/>
    <property type="match status" value="1"/>
</dbReference>
<evidence type="ECO:0000313" key="6">
    <source>
        <dbReference type="EMBL" id="KJU82413.1"/>
    </source>
</evidence>
<dbReference type="AlphaFoldDB" id="A0A0F3GP14"/>
<sequence>MNNRTPSTTCIRWLWQHITDFLALNPRSQTKTGKTKMKAKTSEIIRITNLKKSYVTEAGEIPVLRGLTMSVERGEVISIMGSSGVGKSTFLHCLGTLDRPTSGEVLYEGRDVFRLNHSMLASFRNKTIGFVFQFHHLLSEFSALENAMMPGLIAGLARDEVSDRAAVLLKELGLEHRLKHTPGELSGGEQQRVAMARALILEPLVVLADEPTGNLDTKTGETLIDLIHEINVRKATTFVIVTHNMLFAHKSNKIYYMVDGTIADKEIRR</sequence>
<evidence type="ECO:0000256" key="3">
    <source>
        <dbReference type="ARBA" id="ARBA00022840"/>
    </source>
</evidence>
<dbReference type="SMART" id="SM00382">
    <property type="entry name" value="AAA"/>
    <property type="match status" value="1"/>
</dbReference>
<dbReference type="GO" id="GO:0022857">
    <property type="term" value="F:transmembrane transporter activity"/>
    <property type="evidence" value="ECO:0007669"/>
    <property type="project" value="UniProtKB-ARBA"/>
</dbReference>
<evidence type="ECO:0000313" key="7">
    <source>
        <dbReference type="Proteomes" id="UP000033423"/>
    </source>
</evidence>
<dbReference type="EMBL" id="LACI01002327">
    <property type="protein sequence ID" value="KJU82413.1"/>
    <property type="molecule type" value="Genomic_DNA"/>
</dbReference>
<comment type="caution">
    <text evidence="6">The sequence shown here is derived from an EMBL/GenBank/DDBJ whole genome shotgun (WGS) entry which is preliminary data.</text>
</comment>